<dbReference type="GO" id="GO:1904680">
    <property type="term" value="F:peptide transmembrane transporter activity"/>
    <property type="evidence" value="ECO:0007669"/>
    <property type="project" value="TreeGrafter"/>
</dbReference>
<name>A0A0C6P154_BORBO</name>
<dbReference type="OrthoDB" id="9801799at2"/>
<dbReference type="Gene3D" id="3.40.190.10">
    <property type="entry name" value="Periplasmic binding protein-like II"/>
    <property type="match status" value="1"/>
</dbReference>
<evidence type="ECO:0000256" key="3">
    <source>
        <dbReference type="SAM" id="SignalP"/>
    </source>
</evidence>
<dbReference type="PIRSF" id="PIRSF002741">
    <property type="entry name" value="MppA"/>
    <property type="match status" value="1"/>
</dbReference>
<protein>
    <submittedName>
        <fullName evidence="5">ABC-transport protein, solute-binding component</fullName>
    </submittedName>
</protein>
<dbReference type="GO" id="GO:0030288">
    <property type="term" value="C:outer membrane-bounded periplasmic space"/>
    <property type="evidence" value="ECO:0007669"/>
    <property type="project" value="UniProtKB-ARBA"/>
</dbReference>
<feature type="domain" description="Solute-binding protein family 5" evidence="4">
    <location>
        <begin position="69"/>
        <end position="424"/>
    </location>
</feature>
<dbReference type="Proteomes" id="UP000007564">
    <property type="component" value="Chromosome"/>
</dbReference>
<sequence length="505" mass="55701">MTKTKSLSMMMGAAVLAGAGGAALAQDLRIGLQEDPDVLDPHRARTYVGRIVFTSLCDKLVDIDEKLQFVPQLAQSWSFSEDNKTLTFKLRTDVQFHDGSKFDAAAARANLERAMTLQDSMRKGELASVEKIEAPDPATLVLTLKRPDATLLAQLSDRAGMMLSPKAFEGDAAAVGRKPVCSGPYKFVERVQNDRIVLQKFDQYYGAKDYHFDKLVFLPIPDTTVRLSNLRAGGLDILERMNPSDAPQVKNDASVQFMPVSGLGYQEVFFNTGNGKRAETNPFKDKRVRQALALSIDRAIINEVVGGGIFDPASQPFPPASPYHSDKFPVPKRDVERAHALLKQAGLQKVKAEFAFGNNTTTSAIAEMIQAMAAEAGFELSLRPTEYAAMLNEAQAGNFEMIMRGWSGRVDPDGNIYQFVTCKGALNDGRYCNAEVDKLLAEARTVPDQAKRKAIYDQAQALLQADTHDIYLYYQPWPFVLGKNVRGFKPYPDGMVRLKGVTLAK</sequence>
<dbReference type="Gene3D" id="3.10.105.10">
    <property type="entry name" value="Dipeptide-binding Protein, Domain 3"/>
    <property type="match status" value="1"/>
</dbReference>
<feature type="signal peptide" evidence="3">
    <location>
        <begin position="1"/>
        <end position="25"/>
    </location>
</feature>
<evidence type="ECO:0000313" key="6">
    <source>
        <dbReference type="Proteomes" id="UP000007564"/>
    </source>
</evidence>
<dbReference type="GO" id="GO:0043190">
    <property type="term" value="C:ATP-binding cassette (ABC) transporter complex"/>
    <property type="evidence" value="ECO:0007669"/>
    <property type="project" value="InterPro"/>
</dbReference>
<dbReference type="GO" id="GO:0015833">
    <property type="term" value="P:peptide transport"/>
    <property type="evidence" value="ECO:0007669"/>
    <property type="project" value="TreeGrafter"/>
</dbReference>
<keyword evidence="2 3" id="KW-0732">Signal</keyword>
<dbReference type="InterPro" id="IPR030678">
    <property type="entry name" value="Peptide/Ni-bd"/>
</dbReference>
<evidence type="ECO:0000259" key="4">
    <source>
        <dbReference type="Pfam" id="PF00496"/>
    </source>
</evidence>
<dbReference type="Pfam" id="PF00496">
    <property type="entry name" value="SBP_bac_5"/>
    <property type="match status" value="1"/>
</dbReference>
<evidence type="ECO:0000256" key="2">
    <source>
        <dbReference type="ARBA" id="ARBA00022729"/>
    </source>
</evidence>
<reference evidence="5 6" key="1">
    <citation type="journal article" date="2012" name="BMC Genomics">
        <title>Comparative genomics of the classical Bordetella subspecies: the evolution and exchange of virulence-associated diversity amongst closely related pathogens.</title>
        <authorList>
            <person name="Park J."/>
            <person name="Zhang Y."/>
            <person name="Buboltz A.M."/>
            <person name="Zhang X."/>
            <person name="Schuster S.C."/>
            <person name="Ahuja U."/>
            <person name="Liu M."/>
            <person name="Miller J.F."/>
            <person name="Sebaihia M."/>
            <person name="Bentley S.D."/>
            <person name="Parkhill J."/>
            <person name="Harvill E.T."/>
        </authorList>
    </citation>
    <scope>NUCLEOTIDE SEQUENCE [LARGE SCALE GENOMIC DNA]</scope>
    <source>
        <strain evidence="5 6">253</strain>
    </source>
</reference>
<dbReference type="KEGG" id="bbh:BN112_0334"/>
<dbReference type="EMBL" id="HE965806">
    <property type="protein sequence ID" value="CCJ52252.1"/>
    <property type="molecule type" value="Genomic_DNA"/>
</dbReference>
<gene>
    <name evidence="5" type="ORF">BN112_0334</name>
</gene>
<organism evidence="5 6">
    <name type="scientific">Bordetella bronchiseptica 253</name>
    <dbReference type="NCBI Taxonomy" id="568707"/>
    <lineage>
        <taxon>Bacteria</taxon>
        <taxon>Pseudomonadati</taxon>
        <taxon>Pseudomonadota</taxon>
        <taxon>Betaproteobacteria</taxon>
        <taxon>Burkholderiales</taxon>
        <taxon>Alcaligenaceae</taxon>
        <taxon>Bordetella</taxon>
    </lineage>
</organism>
<evidence type="ECO:0000313" key="5">
    <source>
        <dbReference type="EMBL" id="CCJ52252.1"/>
    </source>
</evidence>
<accession>A0A0C6P154</accession>
<dbReference type="PANTHER" id="PTHR30290">
    <property type="entry name" value="PERIPLASMIC BINDING COMPONENT OF ABC TRANSPORTER"/>
    <property type="match status" value="1"/>
</dbReference>
<dbReference type="CDD" id="cd08511">
    <property type="entry name" value="PBP2_NikA_DppA_OppA_like_5"/>
    <property type="match status" value="1"/>
</dbReference>
<dbReference type="Gene3D" id="3.90.76.10">
    <property type="entry name" value="Dipeptide-binding Protein, Domain 1"/>
    <property type="match status" value="1"/>
</dbReference>
<dbReference type="RefSeq" id="WP_015063725.1">
    <property type="nucleotide sequence ID" value="NC_019382.1"/>
</dbReference>
<comment type="similarity">
    <text evidence="1">Belongs to the bacterial solute-binding protein 5 family.</text>
</comment>
<dbReference type="InterPro" id="IPR039424">
    <property type="entry name" value="SBP_5"/>
</dbReference>
<dbReference type="HOGENOM" id="CLU_017028_7_3_4"/>
<evidence type="ECO:0000256" key="1">
    <source>
        <dbReference type="ARBA" id="ARBA00005695"/>
    </source>
</evidence>
<proteinExistence type="inferred from homology"/>
<dbReference type="PANTHER" id="PTHR30290:SF38">
    <property type="entry name" value="D,D-DIPEPTIDE-BINDING PERIPLASMIC PROTEIN DDPA-RELATED"/>
    <property type="match status" value="1"/>
</dbReference>
<dbReference type="InterPro" id="IPR000914">
    <property type="entry name" value="SBP_5_dom"/>
</dbReference>
<dbReference type="SUPFAM" id="SSF53850">
    <property type="entry name" value="Periplasmic binding protein-like II"/>
    <property type="match status" value="1"/>
</dbReference>
<feature type="chain" id="PRO_5002200362" evidence="3">
    <location>
        <begin position="26"/>
        <end position="505"/>
    </location>
</feature>
<dbReference type="AlphaFoldDB" id="A0A0C6P154"/>